<evidence type="ECO:0000313" key="13">
    <source>
        <dbReference type="Proteomes" id="UP000694867"/>
    </source>
</evidence>
<gene>
    <name evidence="14" type="primary">LOC100905426</name>
</gene>
<dbReference type="GO" id="GO:0005874">
    <property type="term" value="C:microtubule"/>
    <property type="evidence" value="ECO:0007669"/>
    <property type="project" value="UniProtKB-KW"/>
</dbReference>
<reference evidence="14" key="1">
    <citation type="submission" date="2025-08" db="UniProtKB">
        <authorList>
            <consortium name="RefSeq"/>
        </authorList>
    </citation>
    <scope>IDENTIFICATION</scope>
</reference>
<dbReference type="GO" id="GO:0035721">
    <property type="term" value="P:intraciliary retrograde transport"/>
    <property type="evidence" value="ECO:0007669"/>
    <property type="project" value="InterPro"/>
</dbReference>
<protein>
    <recommendedName>
        <fullName evidence="3">Cytoplasmic dynein 2 light intermediate chain 1</fullName>
    </recommendedName>
</protein>
<accession>A0AAJ6QRH9</accession>
<evidence type="ECO:0000256" key="7">
    <source>
        <dbReference type="ARBA" id="ARBA00022794"/>
    </source>
</evidence>
<dbReference type="RefSeq" id="XP_003741683.1">
    <property type="nucleotide sequence ID" value="XM_003741635.1"/>
</dbReference>
<dbReference type="GO" id="GO:0045504">
    <property type="term" value="F:dynein heavy chain binding"/>
    <property type="evidence" value="ECO:0007669"/>
    <property type="project" value="TreeGrafter"/>
</dbReference>
<keyword evidence="5" id="KW-0963">Cytoplasm</keyword>
<name>A0AAJ6QRH9_9ACAR</name>
<dbReference type="GO" id="GO:0036064">
    <property type="term" value="C:ciliary basal body"/>
    <property type="evidence" value="ECO:0007669"/>
    <property type="project" value="TreeGrafter"/>
</dbReference>
<dbReference type="GO" id="GO:0035735">
    <property type="term" value="P:intraciliary transport involved in cilium assembly"/>
    <property type="evidence" value="ECO:0007669"/>
    <property type="project" value="InterPro"/>
</dbReference>
<sequence>MNTVQQFGNLWDYAASVHKMKQKDRENNCVESTMFFIGSRQAGKTSIISKFLERSDHPKPSVALEYSFGRRSILGAGSDVCHIYELAGGTTFKKMVSIPINSRSVMSLVVILVLDLSAPDELFVTMDCLLSEVRERLASVMSSTEKSVPGFAATVESGARARIGEQHPDLKVMDVFPVPLLILGTKYDIFRDFEPEHKKIVCRCLRFLAHSHGASLQFVSQHTPDVLGSRVQAILKNGSEGREKPNMDYNTALNISFGEDSFEEIEIFDVPNRASLDIARKACRELMKKTFGEKDIDVRSDDPGRDPNFKEHDIDVVLAQKLKELELENSSRNILRNSDVDI</sequence>
<proteinExistence type="inferred from homology"/>
<evidence type="ECO:0000256" key="11">
    <source>
        <dbReference type="ARBA" id="ARBA00023212"/>
    </source>
</evidence>
<evidence type="ECO:0000313" key="14">
    <source>
        <dbReference type="RefSeq" id="XP_003741683.1"/>
    </source>
</evidence>
<keyword evidence="10" id="KW-0505">Motor protein</keyword>
<dbReference type="GO" id="GO:0005930">
    <property type="term" value="C:axoneme"/>
    <property type="evidence" value="ECO:0007669"/>
    <property type="project" value="TreeGrafter"/>
</dbReference>
<dbReference type="PANTHER" id="PTHR13236">
    <property type="entry name" value="DYNEIN 2 LIGHT INTERMEDIATE CHAIN, ISOFORM 2"/>
    <property type="match status" value="1"/>
</dbReference>
<evidence type="ECO:0000256" key="4">
    <source>
        <dbReference type="ARBA" id="ARBA00022473"/>
    </source>
</evidence>
<dbReference type="Gene3D" id="3.40.50.300">
    <property type="entry name" value="P-loop containing nucleotide triphosphate hydrolases"/>
    <property type="match status" value="1"/>
</dbReference>
<evidence type="ECO:0000256" key="5">
    <source>
        <dbReference type="ARBA" id="ARBA00022490"/>
    </source>
</evidence>
<keyword evidence="7" id="KW-0970">Cilium biogenesis/degradation</keyword>
<evidence type="ECO:0000256" key="2">
    <source>
        <dbReference type="ARBA" id="ARBA00006831"/>
    </source>
</evidence>
<comment type="similarity">
    <text evidence="2">Belongs to the dynein light intermediate chain family.</text>
</comment>
<keyword evidence="6" id="KW-0493">Microtubule</keyword>
<evidence type="ECO:0000256" key="1">
    <source>
        <dbReference type="ARBA" id="ARBA00004120"/>
    </source>
</evidence>
<dbReference type="InterPro" id="IPR040045">
    <property type="entry name" value="DYNC2LI1"/>
</dbReference>
<dbReference type="Proteomes" id="UP000694867">
    <property type="component" value="Unplaced"/>
</dbReference>
<evidence type="ECO:0000256" key="3">
    <source>
        <dbReference type="ARBA" id="ARBA00018863"/>
    </source>
</evidence>
<dbReference type="SUPFAM" id="SSF52540">
    <property type="entry name" value="P-loop containing nucleoside triphosphate hydrolases"/>
    <property type="match status" value="1"/>
</dbReference>
<dbReference type="GeneID" id="100905426"/>
<keyword evidence="13" id="KW-1185">Reference proteome</keyword>
<keyword evidence="11" id="KW-0206">Cytoskeleton</keyword>
<evidence type="ECO:0000256" key="12">
    <source>
        <dbReference type="ARBA" id="ARBA00023273"/>
    </source>
</evidence>
<comment type="subcellular location">
    <subcellularLocation>
        <location evidence="1">Cytoplasm</location>
        <location evidence="1">Cytoskeleton</location>
        <location evidence="1">Cilium basal body</location>
    </subcellularLocation>
</comment>
<evidence type="ECO:0000256" key="8">
    <source>
        <dbReference type="ARBA" id="ARBA00023017"/>
    </source>
</evidence>
<keyword evidence="9" id="KW-0969">Cilium</keyword>
<keyword evidence="4" id="KW-0217">Developmental protein</keyword>
<evidence type="ECO:0000256" key="6">
    <source>
        <dbReference type="ARBA" id="ARBA00022701"/>
    </source>
</evidence>
<dbReference type="AlphaFoldDB" id="A0AAJ6QRH9"/>
<keyword evidence="8" id="KW-0243">Dynein</keyword>
<dbReference type="GO" id="GO:0005868">
    <property type="term" value="C:cytoplasmic dynein complex"/>
    <property type="evidence" value="ECO:0007669"/>
    <property type="project" value="InterPro"/>
</dbReference>
<dbReference type="PANTHER" id="PTHR13236:SF0">
    <property type="entry name" value="CYTOPLASMIC DYNEIN 2 LIGHT INTERMEDIATE CHAIN 1"/>
    <property type="match status" value="1"/>
</dbReference>
<evidence type="ECO:0000256" key="10">
    <source>
        <dbReference type="ARBA" id="ARBA00023175"/>
    </source>
</evidence>
<dbReference type="InterPro" id="IPR027417">
    <property type="entry name" value="P-loop_NTPase"/>
</dbReference>
<dbReference type="KEGG" id="goe:100905426"/>
<keyword evidence="12" id="KW-0966">Cell projection</keyword>
<evidence type="ECO:0000256" key="9">
    <source>
        <dbReference type="ARBA" id="ARBA00023069"/>
    </source>
</evidence>
<organism evidence="13 14">
    <name type="scientific">Galendromus occidentalis</name>
    <name type="common">western predatory mite</name>
    <dbReference type="NCBI Taxonomy" id="34638"/>
    <lineage>
        <taxon>Eukaryota</taxon>
        <taxon>Metazoa</taxon>
        <taxon>Ecdysozoa</taxon>
        <taxon>Arthropoda</taxon>
        <taxon>Chelicerata</taxon>
        <taxon>Arachnida</taxon>
        <taxon>Acari</taxon>
        <taxon>Parasitiformes</taxon>
        <taxon>Mesostigmata</taxon>
        <taxon>Gamasina</taxon>
        <taxon>Phytoseioidea</taxon>
        <taxon>Phytoseiidae</taxon>
        <taxon>Typhlodrominae</taxon>
        <taxon>Galendromus</taxon>
    </lineage>
</organism>